<evidence type="ECO:0000256" key="1">
    <source>
        <dbReference type="SAM" id="SignalP"/>
    </source>
</evidence>
<gene>
    <name evidence="2" type="ORF">IAA62_02990</name>
</gene>
<dbReference type="PROSITE" id="PS51257">
    <property type="entry name" value="PROKAR_LIPOPROTEIN"/>
    <property type="match status" value="1"/>
</dbReference>
<comment type="caution">
    <text evidence="2">The sequence shown here is derived from an EMBL/GenBank/DDBJ whole genome shotgun (WGS) entry which is preliminary data.</text>
</comment>
<reference evidence="2" key="2">
    <citation type="journal article" date="2021" name="PeerJ">
        <title>Extensive microbial diversity within the chicken gut microbiome revealed by metagenomics and culture.</title>
        <authorList>
            <person name="Gilroy R."/>
            <person name="Ravi A."/>
            <person name="Getino M."/>
            <person name="Pursley I."/>
            <person name="Horton D.L."/>
            <person name="Alikhan N.F."/>
            <person name="Baker D."/>
            <person name="Gharbi K."/>
            <person name="Hall N."/>
            <person name="Watson M."/>
            <person name="Adriaenssens E.M."/>
            <person name="Foster-Nyarko E."/>
            <person name="Jarju S."/>
            <person name="Secka A."/>
            <person name="Antonio M."/>
            <person name="Oren A."/>
            <person name="Chaudhuri R.R."/>
            <person name="La Ragione R."/>
            <person name="Hildebrand F."/>
            <person name="Pallen M.J."/>
        </authorList>
    </citation>
    <scope>NUCLEOTIDE SEQUENCE</scope>
    <source>
        <strain evidence="2">CHK186-9395</strain>
    </source>
</reference>
<name>A0A9D1NFB1_9FIRM</name>
<dbReference type="AlphaFoldDB" id="A0A9D1NFB1"/>
<feature type="chain" id="PRO_5039359676" description="Lipoprotein" evidence="1">
    <location>
        <begin position="23"/>
        <end position="256"/>
    </location>
</feature>
<dbReference type="Proteomes" id="UP000886861">
    <property type="component" value="Unassembled WGS sequence"/>
</dbReference>
<proteinExistence type="predicted"/>
<dbReference type="EMBL" id="DVOJ01000010">
    <property type="protein sequence ID" value="HIV01501.1"/>
    <property type="molecule type" value="Genomic_DNA"/>
</dbReference>
<reference evidence="2" key="1">
    <citation type="submission" date="2020-10" db="EMBL/GenBank/DDBJ databases">
        <authorList>
            <person name="Gilroy R."/>
        </authorList>
    </citation>
    <scope>NUCLEOTIDE SEQUENCE</scope>
    <source>
        <strain evidence="2">CHK186-9395</strain>
    </source>
</reference>
<protein>
    <recommendedName>
        <fullName evidence="4">Lipoprotein</fullName>
    </recommendedName>
</protein>
<accession>A0A9D1NFB1</accession>
<keyword evidence="1" id="KW-0732">Signal</keyword>
<evidence type="ECO:0000313" key="2">
    <source>
        <dbReference type="EMBL" id="HIV01501.1"/>
    </source>
</evidence>
<evidence type="ECO:0000313" key="3">
    <source>
        <dbReference type="Proteomes" id="UP000886861"/>
    </source>
</evidence>
<sequence length="256" mass="27982">MNKLTKGLALGTMALVSCATLAACGGPRTLWQADFSNGNSEVFGMYGEIVNNNDDTITLKPDTSYGAQSTAGSTYFGEADKNYDWKEGGMSVNFKVYVDEDVIQEGKHVVWTLALNEKYAADEDAGTEEKVEYLTELPVFFVGTADGVKFVYNFTAVDQDDYTTLVSGEDAASLSTGYYTVGYDFNTEENGTVKVTVTLKDNAGKEVYKSADNTFDVIDSTQYSGEVKEEMIAGLRYLWCVRTTTDVKVASVQITE</sequence>
<evidence type="ECO:0008006" key="4">
    <source>
        <dbReference type="Google" id="ProtNLM"/>
    </source>
</evidence>
<feature type="signal peptide" evidence="1">
    <location>
        <begin position="1"/>
        <end position="22"/>
    </location>
</feature>
<organism evidence="2 3">
    <name type="scientific">Candidatus Caccopulliclostridium gallistercoris</name>
    <dbReference type="NCBI Taxonomy" id="2840719"/>
    <lineage>
        <taxon>Bacteria</taxon>
        <taxon>Bacillati</taxon>
        <taxon>Bacillota</taxon>
        <taxon>Clostridia</taxon>
        <taxon>Candidatus Caccopulliclostridium</taxon>
    </lineage>
</organism>